<dbReference type="AlphaFoldDB" id="A0A919XCN2"/>
<dbReference type="RefSeq" id="WP_212921913.1">
    <property type="nucleotide sequence ID" value="NZ_BORP01000007.1"/>
</dbReference>
<protein>
    <recommendedName>
        <fullName evidence="3">DUF2487 family protein</fullName>
    </recommendedName>
</protein>
<dbReference type="EMBL" id="BORP01000007">
    <property type="protein sequence ID" value="GIO28447.1"/>
    <property type="molecule type" value="Genomic_DNA"/>
</dbReference>
<keyword evidence="2" id="KW-1185">Reference proteome</keyword>
<evidence type="ECO:0000313" key="1">
    <source>
        <dbReference type="EMBL" id="GIO28447.1"/>
    </source>
</evidence>
<reference evidence="1" key="1">
    <citation type="submission" date="2021-03" db="EMBL/GenBank/DDBJ databases">
        <title>Antimicrobial resistance genes in bacteria isolated from Japanese honey, and their potential for conferring macrolide and lincosamide resistance in the American foulbrood pathogen Paenibacillus larvae.</title>
        <authorList>
            <person name="Okamoto M."/>
            <person name="Kumagai M."/>
            <person name="Kanamori H."/>
            <person name="Takamatsu D."/>
        </authorList>
    </citation>
    <scope>NUCLEOTIDE SEQUENCE</scope>
    <source>
        <strain evidence="1">J43TS3</strain>
    </source>
</reference>
<comment type="caution">
    <text evidence="1">The sequence shown here is derived from an EMBL/GenBank/DDBJ whole genome shotgun (WGS) entry which is preliminary data.</text>
</comment>
<name>A0A919XCN2_9BACI</name>
<proteinExistence type="predicted"/>
<dbReference type="Proteomes" id="UP000676917">
    <property type="component" value="Unassembled WGS sequence"/>
</dbReference>
<dbReference type="Pfam" id="PF10673">
    <property type="entry name" value="DUF2487"/>
    <property type="match status" value="1"/>
</dbReference>
<gene>
    <name evidence="1" type="primary">ypiF</name>
    <name evidence="1" type="ORF">J43TS3_30580</name>
</gene>
<evidence type="ECO:0008006" key="3">
    <source>
        <dbReference type="Google" id="ProtNLM"/>
    </source>
</evidence>
<sequence length="155" mass="18569">MLWTKQDMQVYIKQKEYIDTAILPIIPFQLSHENDMDKSTSKREVLSIFATVIEKELSGRVLLIPNYYYLEYGDKAQEVDRLNRWTEEIQKQPFKHVFIVTFDSSWKKFEKELEANLLWLPGFQADDLYDGKTQQLIQGQVQDVVELIRSYWQQR</sequence>
<dbReference type="InterPro" id="IPR019615">
    <property type="entry name" value="DUF2487"/>
</dbReference>
<evidence type="ECO:0000313" key="2">
    <source>
        <dbReference type="Proteomes" id="UP000676917"/>
    </source>
</evidence>
<organism evidence="1 2">
    <name type="scientific">Ornithinibacillus bavariensis</name>
    <dbReference type="NCBI Taxonomy" id="545502"/>
    <lineage>
        <taxon>Bacteria</taxon>
        <taxon>Bacillati</taxon>
        <taxon>Bacillota</taxon>
        <taxon>Bacilli</taxon>
        <taxon>Bacillales</taxon>
        <taxon>Bacillaceae</taxon>
        <taxon>Ornithinibacillus</taxon>
    </lineage>
</organism>
<accession>A0A919XCN2</accession>